<accession>A0A4S2F2Y9</accession>
<dbReference type="GO" id="GO:0008168">
    <property type="term" value="F:methyltransferase activity"/>
    <property type="evidence" value="ECO:0007669"/>
    <property type="project" value="UniProtKB-KW"/>
</dbReference>
<protein>
    <submittedName>
        <fullName evidence="3">Methyltransferase domain-containing protein</fullName>
    </submittedName>
</protein>
<dbReference type="OrthoDB" id="3178039at2"/>
<comment type="caution">
    <text evidence="3">The sequence shown here is derived from an EMBL/GenBank/DDBJ whole genome shotgun (WGS) entry which is preliminary data.</text>
</comment>
<organism evidence="3 4">
    <name type="scientific">Muricaecibacterium torontonense</name>
    <dbReference type="NCBI Taxonomy" id="3032871"/>
    <lineage>
        <taxon>Bacteria</taxon>
        <taxon>Bacillati</taxon>
        <taxon>Actinomycetota</taxon>
        <taxon>Coriobacteriia</taxon>
        <taxon>Coriobacteriales</taxon>
        <taxon>Atopobiaceae</taxon>
        <taxon>Muricaecibacterium</taxon>
    </lineage>
</organism>
<dbReference type="Pfam" id="PF13489">
    <property type="entry name" value="Methyltransf_23"/>
    <property type="match status" value="1"/>
</dbReference>
<dbReference type="PANTHER" id="PTHR13069">
    <property type="entry name" value="ALKYLATED DNA REPAIR PROTEIN ALKB HOMOLOG 8"/>
    <property type="match status" value="1"/>
</dbReference>
<keyword evidence="4" id="KW-1185">Reference proteome</keyword>
<dbReference type="InterPro" id="IPR029063">
    <property type="entry name" value="SAM-dependent_MTases_sf"/>
</dbReference>
<dbReference type="GO" id="GO:0032259">
    <property type="term" value="P:methylation"/>
    <property type="evidence" value="ECO:0007669"/>
    <property type="project" value="UniProtKB-KW"/>
</dbReference>
<keyword evidence="2" id="KW-0808">Transferase</keyword>
<keyword evidence="1 3" id="KW-0489">Methyltransferase</keyword>
<evidence type="ECO:0000313" key="3">
    <source>
        <dbReference type="EMBL" id="TGY63328.1"/>
    </source>
</evidence>
<dbReference type="SUPFAM" id="SSF53335">
    <property type="entry name" value="S-adenosyl-L-methionine-dependent methyltransferases"/>
    <property type="match status" value="1"/>
</dbReference>
<reference evidence="3 4" key="1">
    <citation type="submission" date="2019-04" db="EMBL/GenBank/DDBJ databases">
        <title>Microbes associate with the intestines of laboratory mice.</title>
        <authorList>
            <person name="Navarre W."/>
            <person name="Wong E."/>
            <person name="Huang K."/>
            <person name="Tropini C."/>
            <person name="Ng K."/>
            <person name="Yu B."/>
        </authorList>
    </citation>
    <scope>NUCLEOTIDE SEQUENCE [LARGE SCALE GENOMIC DNA]</scope>
    <source>
        <strain evidence="3 4">NM07_P-09</strain>
    </source>
</reference>
<evidence type="ECO:0000256" key="2">
    <source>
        <dbReference type="ARBA" id="ARBA00022679"/>
    </source>
</evidence>
<proteinExistence type="predicted"/>
<dbReference type="Proteomes" id="UP000310263">
    <property type="component" value="Unassembled WGS sequence"/>
</dbReference>
<dbReference type="Gene3D" id="3.40.50.150">
    <property type="entry name" value="Vaccinia Virus protein VP39"/>
    <property type="match status" value="1"/>
</dbReference>
<dbReference type="InterPro" id="IPR051422">
    <property type="entry name" value="AlkB_tRNA_MeTrf/Diox"/>
</dbReference>
<sequence length="271" mass="29821">MQTPKAPDTSLIVHQRKGQLVDSAQAALASSLTAQFYEHEAASFSATRQQGWQGWELLLPYIAPLAKTRAAQGVPLRLIDLGCGNLRFETWLKGKLPQEAAFEALGVDRCLPLVAEGMGLEGVRTASFDLASLGPLPVEWQGNFDVAVCFGLIHHLPLASQRHALIERLSSLLAPGGVAAVACWRFMDDGRLSTKAQQVTLEARKRWPELVDSFGPKDWLLGWQGSTEVVRFCHHVDEEELDSLMGPVQERARFFADGSSGTLNRYVVFEP</sequence>
<evidence type="ECO:0000313" key="4">
    <source>
        <dbReference type="Proteomes" id="UP000310263"/>
    </source>
</evidence>
<dbReference type="PANTHER" id="PTHR13069:SF21">
    <property type="entry name" value="ALKYLATED DNA REPAIR PROTEIN ALKB HOMOLOG 8"/>
    <property type="match status" value="1"/>
</dbReference>
<dbReference type="CDD" id="cd02440">
    <property type="entry name" value="AdoMet_MTases"/>
    <property type="match status" value="1"/>
</dbReference>
<dbReference type="EMBL" id="SRYE01000001">
    <property type="protein sequence ID" value="TGY63328.1"/>
    <property type="molecule type" value="Genomic_DNA"/>
</dbReference>
<dbReference type="AlphaFoldDB" id="A0A4S2F2Y9"/>
<gene>
    <name evidence="3" type="ORF">E5334_02175</name>
</gene>
<name>A0A4S2F2Y9_9ACTN</name>
<evidence type="ECO:0000256" key="1">
    <source>
        <dbReference type="ARBA" id="ARBA00022603"/>
    </source>
</evidence>